<evidence type="ECO:0000259" key="1">
    <source>
        <dbReference type="Pfam" id="PF05699"/>
    </source>
</evidence>
<keyword evidence="3" id="KW-1185">Reference proteome</keyword>
<comment type="caution">
    <text evidence="2">The sequence shown here is derived from an EMBL/GenBank/DDBJ whole genome shotgun (WGS) entry which is preliminary data.</text>
</comment>
<protein>
    <submittedName>
        <fullName evidence="2">Low affinity cationic amino acid transporter</fullName>
    </submittedName>
</protein>
<dbReference type="GO" id="GO:0005886">
    <property type="term" value="C:plasma membrane"/>
    <property type="evidence" value="ECO:0007669"/>
    <property type="project" value="TreeGrafter"/>
</dbReference>
<dbReference type="GO" id="GO:0015171">
    <property type="term" value="F:amino acid transmembrane transporter activity"/>
    <property type="evidence" value="ECO:0007669"/>
    <property type="project" value="TreeGrafter"/>
</dbReference>
<dbReference type="GO" id="GO:0046983">
    <property type="term" value="F:protein dimerization activity"/>
    <property type="evidence" value="ECO:0007669"/>
    <property type="project" value="InterPro"/>
</dbReference>
<organism evidence="2 3">
    <name type="scientific">Operophtera brumata</name>
    <name type="common">Winter moth</name>
    <name type="synonym">Phalaena brumata</name>
    <dbReference type="NCBI Taxonomy" id="104452"/>
    <lineage>
        <taxon>Eukaryota</taxon>
        <taxon>Metazoa</taxon>
        <taxon>Ecdysozoa</taxon>
        <taxon>Arthropoda</taxon>
        <taxon>Hexapoda</taxon>
        <taxon>Insecta</taxon>
        <taxon>Pterygota</taxon>
        <taxon>Neoptera</taxon>
        <taxon>Endopterygota</taxon>
        <taxon>Lepidoptera</taxon>
        <taxon>Glossata</taxon>
        <taxon>Ditrysia</taxon>
        <taxon>Geometroidea</taxon>
        <taxon>Geometridae</taxon>
        <taxon>Larentiinae</taxon>
        <taxon>Operophtera</taxon>
    </lineage>
</organism>
<feature type="domain" description="HAT C-terminal dimerisation" evidence="1">
    <location>
        <begin position="142"/>
        <end position="205"/>
    </location>
</feature>
<proteinExistence type="predicted"/>
<dbReference type="Pfam" id="PF05699">
    <property type="entry name" value="Dimer_Tnp_hAT"/>
    <property type="match status" value="1"/>
</dbReference>
<dbReference type="Proteomes" id="UP000037510">
    <property type="component" value="Unassembled WGS sequence"/>
</dbReference>
<sequence>MGCARLFSALRRCKQLHSDDTSTPLARCLGLTDLTALGIGSTLGLGVYVLAGAVAKNVAGPAFCRDRDLAGLFTCMFKVECVRRSEDIENSSSDDEVVLTTQSASRSNKEDIHRTFWNCYEELAAARLPNFVEETRSPIASELDRYLNAVLLPKDQCPYNWWAKNKDKFPYMSFLAKIFLSSPGSSVYSERLFSEAGNLYEQKRN</sequence>
<dbReference type="STRING" id="104452.A0A0L7KPB3"/>
<dbReference type="InterPro" id="IPR012337">
    <property type="entry name" value="RNaseH-like_sf"/>
</dbReference>
<dbReference type="AlphaFoldDB" id="A0A0L7KPB3"/>
<dbReference type="EMBL" id="JTDY01007853">
    <property type="protein sequence ID" value="KOB64906.1"/>
    <property type="molecule type" value="Genomic_DNA"/>
</dbReference>
<gene>
    <name evidence="2" type="ORF">OBRU01_23508</name>
</gene>
<dbReference type="PANTHER" id="PTHR43243">
    <property type="entry name" value="INNER MEMBRANE TRANSPORTER YGJI-RELATED"/>
    <property type="match status" value="1"/>
</dbReference>
<name>A0A0L7KPB3_OPEBR</name>
<dbReference type="InterPro" id="IPR008906">
    <property type="entry name" value="HATC_C_dom"/>
</dbReference>
<accession>A0A0L7KPB3</accession>
<evidence type="ECO:0000313" key="2">
    <source>
        <dbReference type="EMBL" id="KOB64906.1"/>
    </source>
</evidence>
<dbReference type="SUPFAM" id="SSF53098">
    <property type="entry name" value="Ribonuclease H-like"/>
    <property type="match status" value="1"/>
</dbReference>
<reference evidence="2 3" key="1">
    <citation type="journal article" date="2015" name="Genome Biol. Evol.">
        <title>The genome of winter moth (Operophtera brumata) provides a genomic perspective on sexual dimorphism and phenology.</title>
        <authorList>
            <person name="Derks M.F."/>
            <person name="Smit S."/>
            <person name="Salis L."/>
            <person name="Schijlen E."/>
            <person name="Bossers A."/>
            <person name="Mateman C."/>
            <person name="Pijl A.S."/>
            <person name="de Ridder D."/>
            <person name="Groenen M.A."/>
            <person name="Visser M.E."/>
            <person name="Megens H.J."/>
        </authorList>
    </citation>
    <scope>NUCLEOTIDE SEQUENCE [LARGE SCALE GENOMIC DNA]</scope>
    <source>
        <strain evidence="2">WM2013NL</strain>
        <tissue evidence="2">Head and thorax</tissue>
    </source>
</reference>
<evidence type="ECO:0000313" key="3">
    <source>
        <dbReference type="Proteomes" id="UP000037510"/>
    </source>
</evidence>
<dbReference type="PANTHER" id="PTHR43243:SF105">
    <property type="entry name" value="CATIONIC AMINO ACID TRANSPORTER C-TERMINAL DOMAIN-CONTAINING PROTEIN"/>
    <property type="match status" value="1"/>
</dbReference>